<dbReference type="GO" id="GO:0043531">
    <property type="term" value="F:ADP binding"/>
    <property type="evidence" value="ECO:0007669"/>
    <property type="project" value="InterPro"/>
</dbReference>
<comment type="caution">
    <text evidence="6">The sequence shown here is derived from an EMBL/GenBank/DDBJ whole genome shotgun (WGS) entry which is preliminary data.</text>
</comment>
<sequence length="810" mass="92668">MAYDIEDCIDVFMHNLVQGDDKDGLFHKIVGKVRELRLHYQLANMIQDIRVRVEEQMVVEVDPRLPALFEDAKRLVGIDGPRDEITKMLMGKDDHHSEQLKVVSIVGFGGLGKTTLANQVYTKIKNGFECAAFMSVSRTAHMPKILKDILLGVEFDVKETDDDVQKLIKILRAQLTNKRYFVIIDDFWSIKDWHTIECALVENNNASRVITTTRIQDIGIACCFPSQGYVYHMQPLNELHSRRLFFKRLFDTEDRCPEQFREISNDMLRKCKGVPLAITSIASLLANHMQVETWEKIYCSLGSQLDSNPTLEWMRHVLSLCFNDLTLELKTCLLYLGTYPEDYKINKFDLVKKWMAEGLVREKHGLDLEEAAENCFNELINRSMIQPCFDEDGFGEVLTCQVHDLMLELIILKCKEENFITIIDRKFPMNGASQVRRISHQFHNRDMALTVESMSASQVRSYISFCVPDCMPPLSKLELLRILDMKHRFCVEPMCLDLSSINHLFLLRYLRVWDFHAEPPKKFGKLKHLMTLDMSEPFLYGPREQLSDFSSLSSIRHLSLPGRVAFKNGLSKLCNLRDLSCFHIGTNSIECIKDLGELTNLSNLQVIYDYSRPGDVQNNPETTILAASPNKLGNNNLRHLIFEVPLGGKAPSAQFWSNCLARPRHLQRLGLYGVTLPKLPNWIAHADRLVHAVLGVQELRSDDVQVLAQLPCLIYLRLKAETIPEKNIIIHPSTFHSLKSFKFFCGELPCLTCDPDAMPRLQRLEMELDARGQGAMQLQEGSPVGGIKHLASLEEISRCLYMPNAIKVPK</sequence>
<dbReference type="EMBL" id="CAJGYO010000016">
    <property type="protein sequence ID" value="CAD6273181.1"/>
    <property type="molecule type" value="Genomic_DNA"/>
</dbReference>
<dbReference type="Pfam" id="PF23559">
    <property type="entry name" value="WHD_DRP"/>
    <property type="match status" value="1"/>
</dbReference>
<dbReference type="InterPro" id="IPR036388">
    <property type="entry name" value="WH-like_DNA-bd_sf"/>
</dbReference>
<evidence type="ECO:0000259" key="5">
    <source>
        <dbReference type="Pfam" id="PF23598"/>
    </source>
</evidence>
<evidence type="ECO:0000259" key="4">
    <source>
        <dbReference type="Pfam" id="PF23559"/>
    </source>
</evidence>
<feature type="domain" description="Disease resistance R13L4/SHOC-2-like LRR" evidence="5">
    <location>
        <begin position="458"/>
        <end position="801"/>
    </location>
</feature>
<dbReference type="InterPro" id="IPR032675">
    <property type="entry name" value="LRR_dom_sf"/>
</dbReference>
<dbReference type="Gene3D" id="1.10.10.10">
    <property type="entry name" value="Winged helix-like DNA-binding domain superfamily/Winged helix DNA-binding domain"/>
    <property type="match status" value="1"/>
</dbReference>
<feature type="domain" description="Disease resistance protein winged helix" evidence="4">
    <location>
        <begin position="339"/>
        <end position="410"/>
    </location>
</feature>
<organism evidence="6 7">
    <name type="scientific">Miscanthus lutarioriparius</name>
    <dbReference type="NCBI Taxonomy" id="422564"/>
    <lineage>
        <taxon>Eukaryota</taxon>
        <taxon>Viridiplantae</taxon>
        <taxon>Streptophyta</taxon>
        <taxon>Embryophyta</taxon>
        <taxon>Tracheophyta</taxon>
        <taxon>Spermatophyta</taxon>
        <taxon>Magnoliopsida</taxon>
        <taxon>Liliopsida</taxon>
        <taxon>Poales</taxon>
        <taxon>Poaceae</taxon>
        <taxon>PACMAD clade</taxon>
        <taxon>Panicoideae</taxon>
        <taxon>Andropogonodae</taxon>
        <taxon>Andropogoneae</taxon>
        <taxon>Saccharinae</taxon>
        <taxon>Miscanthus</taxon>
    </lineage>
</organism>
<keyword evidence="7" id="KW-1185">Reference proteome</keyword>
<dbReference type="Pfam" id="PF00931">
    <property type="entry name" value="NB-ARC"/>
    <property type="match status" value="1"/>
</dbReference>
<evidence type="ECO:0008006" key="8">
    <source>
        <dbReference type="Google" id="ProtNLM"/>
    </source>
</evidence>
<dbReference type="InterPro" id="IPR044974">
    <property type="entry name" value="Disease_R_plants"/>
</dbReference>
<dbReference type="Gene3D" id="3.40.50.300">
    <property type="entry name" value="P-loop containing nucleotide triphosphate hydrolases"/>
    <property type="match status" value="1"/>
</dbReference>
<dbReference type="FunFam" id="1.10.10.10:FF:000322">
    <property type="entry name" value="Probable disease resistance protein At1g63360"/>
    <property type="match status" value="1"/>
</dbReference>
<protein>
    <recommendedName>
        <fullName evidence="8">NB-ARC domain-containing protein</fullName>
    </recommendedName>
</protein>
<keyword evidence="2" id="KW-0611">Plant defense</keyword>
<dbReference type="InterPro" id="IPR027417">
    <property type="entry name" value="P-loop_NTPase"/>
</dbReference>
<dbReference type="SUPFAM" id="SSF52058">
    <property type="entry name" value="L domain-like"/>
    <property type="match status" value="1"/>
</dbReference>
<dbReference type="GO" id="GO:0009626">
    <property type="term" value="P:plant-type hypersensitive response"/>
    <property type="evidence" value="ECO:0007669"/>
    <property type="project" value="UniProtKB-ARBA"/>
</dbReference>
<dbReference type="Gene3D" id="3.80.10.10">
    <property type="entry name" value="Ribonuclease Inhibitor"/>
    <property type="match status" value="1"/>
</dbReference>
<dbReference type="AlphaFoldDB" id="A0A811RT91"/>
<reference evidence="6" key="1">
    <citation type="submission" date="2020-10" db="EMBL/GenBank/DDBJ databases">
        <authorList>
            <person name="Han B."/>
            <person name="Lu T."/>
            <person name="Zhao Q."/>
            <person name="Huang X."/>
            <person name="Zhao Y."/>
        </authorList>
    </citation>
    <scope>NUCLEOTIDE SEQUENCE</scope>
</reference>
<dbReference type="GO" id="GO:0042742">
    <property type="term" value="P:defense response to bacterium"/>
    <property type="evidence" value="ECO:0007669"/>
    <property type="project" value="UniProtKB-ARBA"/>
</dbReference>
<dbReference type="Pfam" id="PF23598">
    <property type="entry name" value="LRR_14"/>
    <property type="match status" value="1"/>
</dbReference>
<gene>
    <name evidence="6" type="ORF">NCGR_LOCUS56448</name>
</gene>
<dbReference type="InterPro" id="IPR055414">
    <property type="entry name" value="LRR_R13L4/SHOC2-like"/>
</dbReference>
<dbReference type="OrthoDB" id="675166at2759"/>
<dbReference type="InterPro" id="IPR002182">
    <property type="entry name" value="NB-ARC"/>
</dbReference>
<feature type="domain" description="NB-ARC" evidence="3">
    <location>
        <begin position="83"/>
        <end position="250"/>
    </location>
</feature>
<dbReference type="Gene3D" id="1.10.8.430">
    <property type="entry name" value="Helical domain of apoptotic protease-activating factors"/>
    <property type="match status" value="1"/>
</dbReference>
<evidence type="ECO:0000256" key="1">
    <source>
        <dbReference type="ARBA" id="ARBA00022737"/>
    </source>
</evidence>
<evidence type="ECO:0000313" key="7">
    <source>
        <dbReference type="Proteomes" id="UP000604825"/>
    </source>
</evidence>
<evidence type="ECO:0000259" key="3">
    <source>
        <dbReference type="Pfam" id="PF00931"/>
    </source>
</evidence>
<keyword evidence="1" id="KW-0677">Repeat</keyword>
<dbReference type="PANTHER" id="PTHR23155">
    <property type="entry name" value="DISEASE RESISTANCE PROTEIN RP"/>
    <property type="match status" value="1"/>
</dbReference>
<dbReference type="InterPro" id="IPR042197">
    <property type="entry name" value="Apaf_helical"/>
</dbReference>
<evidence type="ECO:0000256" key="2">
    <source>
        <dbReference type="ARBA" id="ARBA00022821"/>
    </source>
</evidence>
<evidence type="ECO:0000313" key="6">
    <source>
        <dbReference type="EMBL" id="CAD6273181.1"/>
    </source>
</evidence>
<proteinExistence type="predicted"/>
<dbReference type="PANTHER" id="PTHR23155:SF999">
    <property type="entry name" value="NB-ARC DOMAIN CONTAINING PROTEIN, EXPRESSED"/>
    <property type="match status" value="1"/>
</dbReference>
<dbReference type="GO" id="GO:0002758">
    <property type="term" value="P:innate immune response-activating signaling pathway"/>
    <property type="evidence" value="ECO:0007669"/>
    <property type="project" value="UniProtKB-ARBA"/>
</dbReference>
<accession>A0A811RT91</accession>
<dbReference type="InterPro" id="IPR058922">
    <property type="entry name" value="WHD_DRP"/>
</dbReference>
<dbReference type="SUPFAM" id="SSF52540">
    <property type="entry name" value="P-loop containing nucleoside triphosphate hydrolases"/>
    <property type="match status" value="1"/>
</dbReference>
<dbReference type="Proteomes" id="UP000604825">
    <property type="component" value="Unassembled WGS sequence"/>
</dbReference>
<dbReference type="PRINTS" id="PR00364">
    <property type="entry name" value="DISEASERSIST"/>
</dbReference>
<name>A0A811RT91_9POAL</name>